<dbReference type="Gene3D" id="3.40.50.10140">
    <property type="entry name" value="Toll/interleukin-1 receptor homology (TIR) domain"/>
    <property type="match status" value="1"/>
</dbReference>
<feature type="compositionally biased region" description="Acidic residues" evidence="1">
    <location>
        <begin position="20"/>
        <end position="29"/>
    </location>
</feature>
<gene>
    <name evidence="3" type="ORF">JBS370_LOCUS15891</name>
</gene>
<dbReference type="EMBL" id="CAJOBD010001554">
    <property type="protein sequence ID" value="CAF3811442.1"/>
    <property type="molecule type" value="Genomic_DNA"/>
</dbReference>
<protein>
    <recommendedName>
        <fullName evidence="2">TIR domain-containing protein</fullName>
    </recommendedName>
</protein>
<reference evidence="3" key="1">
    <citation type="submission" date="2021-02" db="EMBL/GenBank/DDBJ databases">
        <authorList>
            <person name="Nowell W R."/>
        </authorList>
    </citation>
    <scope>NUCLEOTIDE SEQUENCE</scope>
</reference>
<sequence>MNDVDLDKESSILSWHDYDSSDIEEEAETADISGERIFSDILTKLQNLQCKISEQEKIHKSEDDETKSSANKEDESCSDSDTKASKSNETELSEDDNEERLDKIVLIEWYRILVELVNVIEEHKSNITKQNYFAVRKQTKPLSVIINDSKTWLPDDDTAYAHEIVDLYFNFFHLQHIKNYLASNIDISDAILEYKCKAFRPLLTILYNISRHEDGIQALNALHLVSLLKEIQTTVKESDSYYQEIVEILCMTLALLSTTEQIKNDRKQMNIVLDRILESLVLAAGEEDYRCGFHVSESLVVLVKLFSYDRTLDYIMQHAEVEQLEKTTTLEFLLDFFSKYYATVKNDDPLKLTTMTALCNIFWCVSLRPQYKQELYGDKEKFKEFKKIIEQIACGGGNRSIGTTSIHYVPTYIENIQKAADGILCNIVEQQEQQQQSETQKSERRGVKRLRALALSLRSPSSTSSPNTIKPLKPSIMISYSHGDNDVCTQLYNELNKRNDEFDIWIDRKYCKTGYLWGKIADGMQEASVILCLLSNKYYESKSCQQEFVYANDHLKKQVIPVFIQQDKPPGWVGIHTCLLKYIRFRQTQLLEEEKLKDLMEMIDEYLALNNGKNDVDSSISVMTRPAPVHHETMITAKTTTTTPVTENKEFEIKQQVVYSTKPAINLDEKPISQWNKDDVAQWFQQNKIMLELYKLYQFEDGLELLTYAATILDDNVLKSEQQLYSQAYSQANNGKVLLTPPFSRFMNALRKLHNDAELKTQKSTIVVEPIIMNGSSSGCADGANHRVVKRIIDTFNGQIVAGGNGEQYNDNQFNESIDVIVDKDEVMYIAESGNMRIQR</sequence>
<organism evidence="3 4">
    <name type="scientific">Rotaria sordida</name>
    <dbReference type="NCBI Taxonomy" id="392033"/>
    <lineage>
        <taxon>Eukaryota</taxon>
        <taxon>Metazoa</taxon>
        <taxon>Spiralia</taxon>
        <taxon>Gnathifera</taxon>
        <taxon>Rotifera</taxon>
        <taxon>Eurotatoria</taxon>
        <taxon>Bdelloidea</taxon>
        <taxon>Philodinida</taxon>
        <taxon>Philodinidae</taxon>
        <taxon>Rotaria</taxon>
    </lineage>
</organism>
<comment type="caution">
    <text evidence="3">The sequence shown here is derived from an EMBL/GenBank/DDBJ whole genome shotgun (WGS) entry which is preliminary data.</text>
</comment>
<dbReference type="Proteomes" id="UP000663836">
    <property type="component" value="Unassembled WGS sequence"/>
</dbReference>
<dbReference type="InterPro" id="IPR000157">
    <property type="entry name" value="TIR_dom"/>
</dbReference>
<dbReference type="InterPro" id="IPR035897">
    <property type="entry name" value="Toll_tir_struct_dom_sf"/>
</dbReference>
<dbReference type="PANTHER" id="PTHR46270:SF2">
    <property type="entry name" value="TIR DOMAIN-CONTAINING PROTEIN"/>
    <property type="match status" value="1"/>
</dbReference>
<dbReference type="SMART" id="SM00255">
    <property type="entry name" value="TIR"/>
    <property type="match status" value="1"/>
</dbReference>
<feature type="region of interest" description="Disordered" evidence="1">
    <location>
        <begin position="1"/>
        <end position="30"/>
    </location>
</feature>
<evidence type="ECO:0000259" key="2">
    <source>
        <dbReference type="PROSITE" id="PS50104"/>
    </source>
</evidence>
<accession>A0A819C1Y0</accession>
<proteinExistence type="predicted"/>
<evidence type="ECO:0000256" key="1">
    <source>
        <dbReference type="SAM" id="MobiDB-lite"/>
    </source>
</evidence>
<name>A0A819C1Y0_9BILA</name>
<feature type="compositionally biased region" description="Basic and acidic residues" evidence="1">
    <location>
        <begin position="1"/>
        <end position="10"/>
    </location>
</feature>
<dbReference type="Pfam" id="PF13676">
    <property type="entry name" value="TIR_2"/>
    <property type="match status" value="1"/>
</dbReference>
<dbReference type="AlphaFoldDB" id="A0A819C1Y0"/>
<feature type="domain" description="TIR" evidence="2">
    <location>
        <begin position="472"/>
        <end position="603"/>
    </location>
</feature>
<dbReference type="PROSITE" id="PS50104">
    <property type="entry name" value="TIR"/>
    <property type="match status" value="1"/>
</dbReference>
<dbReference type="GO" id="GO:0007165">
    <property type="term" value="P:signal transduction"/>
    <property type="evidence" value="ECO:0007669"/>
    <property type="project" value="InterPro"/>
</dbReference>
<dbReference type="SUPFAM" id="SSF48371">
    <property type="entry name" value="ARM repeat"/>
    <property type="match status" value="1"/>
</dbReference>
<dbReference type="InterPro" id="IPR016024">
    <property type="entry name" value="ARM-type_fold"/>
</dbReference>
<evidence type="ECO:0000313" key="4">
    <source>
        <dbReference type="Proteomes" id="UP000663836"/>
    </source>
</evidence>
<feature type="compositionally biased region" description="Basic and acidic residues" evidence="1">
    <location>
        <begin position="53"/>
        <end position="89"/>
    </location>
</feature>
<dbReference type="PANTHER" id="PTHR46270">
    <property type="entry name" value="ARMADILLO-TYPE FOLD-RELATED"/>
    <property type="match status" value="1"/>
</dbReference>
<dbReference type="SUPFAM" id="SSF52200">
    <property type="entry name" value="Toll/Interleukin receptor TIR domain"/>
    <property type="match status" value="1"/>
</dbReference>
<evidence type="ECO:0000313" key="3">
    <source>
        <dbReference type="EMBL" id="CAF3811442.1"/>
    </source>
</evidence>
<feature type="region of interest" description="Disordered" evidence="1">
    <location>
        <begin position="53"/>
        <end position="95"/>
    </location>
</feature>